<dbReference type="InterPro" id="IPR052042">
    <property type="entry name" value="Tail_sheath_structural"/>
</dbReference>
<dbReference type="Gene3D" id="3.40.50.11780">
    <property type="match status" value="2"/>
</dbReference>
<name>A0A3R8TR56_9BURK</name>
<sequence length="637" mass="69941">MPEYLAPGVYVEEVSFRAKSIEGVPTSTTGYAGVTRFGPVPYTVGDVSATATEPRLITSFTEFERVYGSLYPLELAADPGRVAYVAHAARAFFNNGGQRLYVSRVFQTEVADIVTGARKPVDDYIAQLTVPTSTGAAKWRARWPGADGNVLVDTQAVRSKNMAFKYPVVAGDILARHTWGLQVKNVRHGAVIELTLPSAEVPPQKPLVGNDTLVPARLYVVKVDADGKQTFVNNAGVEGPLPEEAGVQAALVELKVTVYGADNRLDAVNELATHPDQRRYIGKVLELNDPEDENALVWLQWAPGADEWAPASLAVGLQSADKRLAGGKDGELPGPDDLLGQEADPDVVTNKATGLEALGEIEDIAIVALPDAGALLSKDAVKAAADALIGHAEKYRYRIAVVDGQANSSLTEIREFRGQFDSKYAALYHPWIEILDPLFPPVPGVPPRKLLLPPSGFVTGIYARNDIERGVHKAPANEIVRGLTRFEININKSRQDVLNPEGVNCLRFFEGRGNRVWGARTMSSDPEWKYVNVRRLFIYLEHSIEKATQWAVFEPNNERLWTNLRRTVEDFLYVLWRDGALIGAKPEEAYFVRCDRSTMTQNDLDNGRLICLVGVAPSRPAEFVIFRVGQWTADAKS</sequence>
<protein>
    <submittedName>
        <fullName evidence="4">Phage tail sheath family protein</fullName>
    </submittedName>
</protein>
<evidence type="ECO:0000259" key="2">
    <source>
        <dbReference type="Pfam" id="PF04984"/>
    </source>
</evidence>
<organism evidence="4 5">
    <name type="scientific">Aquabacterium soli</name>
    <dbReference type="NCBI Taxonomy" id="2493092"/>
    <lineage>
        <taxon>Bacteria</taxon>
        <taxon>Pseudomonadati</taxon>
        <taxon>Pseudomonadota</taxon>
        <taxon>Betaproteobacteria</taxon>
        <taxon>Burkholderiales</taxon>
        <taxon>Aquabacterium</taxon>
    </lineage>
</organism>
<dbReference type="AlphaFoldDB" id="A0A3R8TR56"/>
<dbReference type="Pfam" id="PF17482">
    <property type="entry name" value="Phage_sheath_1C"/>
    <property type="match status" value="1"/>
</dbReference>
<evidence type="ECO:0000256" key="1">
    <source>
        <dbReference type="ARBA" id="ARBA00008005"/>
    </source>
</evidence>
<feature type="domain" description="Tail sheath protein subtilisin-like" evidence="2">
    <location>
        <begin position="354"/>
        <end position="522"/>
    </location>
</feature>
<dbReference type="RefSeq" id="WP_125244602.1">
    <property type="nucleotide sequence ID" value="NZ_RSED01000016.1"/>
</dbReference>
<keyword evidence="5" id="KW-1185">Reference proteome</keyword>
<dbReference type="OrthoDB" id="9767864at2"/>
<comment type="caution">
    <text evidence="4">The sequence shown here is derived from an EMBL/GenBank/DDBJ whole genome shotgun (WGS) entry which is preliminary data.</text>
</comment>
<comment type="similarity">
    <text evidence="1">Belongs to the myoviridae tail sheath protein family.</text>
</comment>
<evidence type="ECO:0000313" key="5">
    <source>
        <dbReference type="Proteomes" id="UP000269265"/>
    </source>
</evidence>
<dbReference type="PANTHER" id="PTHR35861:SF1">
    <property type="entry name" value="PHAGE TAIL SHEATH PROTEIN"/>
    <property type="match status" value="1"/>
</dbReference>
<feature type="domain" description="Tail sheath protein C-terminal" evidence="3">
    <location>
        <begin position="523"/>
        <end position="628"/>
    </location>
</feature>
<dbReference type="InterPro" id="IPR035089">
    <property type="entry name" value="Phage_sheath_subtilisin"/>
</dbReference>
<accession>A0A3R8TR56</accession>
<dbReference type="Proteomes" id="UP000269265">
    <property type="component" value="Unassembled WGS sequence"/>
</dbReference>
<gene>
    <name evidence="4" type="ORF">EIP75_17630</name>
</gene>
<evidence type="ECO:0000259" key="3">
    <source>
        <dbReference type="Pfam" id="PF17482"/>
    </source>
</evidence>
<dbReference type="InterPro" id="IPR020287">
    <property type="entry name" value="Tail_sheath_C"/>
</dbReference>
<dbReference type="PANTHER" id="PTHR35861">
    <property type="match status" value="1"/>
</dbReference>
<reference evidence="4 5" key="1">
    <citation type="submission" date="2018-12" db="EMBL/GenBank/DDBJ databases">
        <title>The whole draft genome of Aquabacterium sp. SJQ9.</title>
        <authorList>
            <person name="Sun L."/>
            <person name="Gao X."/>
            <person name="Chen W."/>
            <person name="Huang K."/>
        </authorList>
    </citation>
    <scope>NUCLEOTIDE SEQUENCE [LARGE SCALE GENOMIC DNA]</scope>
    <source>
        <strain evidence="4 5">SJQ9</strain>
    </source>
</reference>
<dbReference type="Pfam" id="PF04984">
    <property type="entry name" value="Phage_sheath_1"/>
    <property type="match status" value="1"/>
</dbReference>
<proteinExistence type="inferred from homology"/>
<evidence type="ECO:0000313" key="4">
    <source>
        <dbReference type="EMBL" id="RRS02966.1"/>
    </source>
</evidence>
<dbReference type="EMBL" id="RSED01000016">
    <property type="protein sequence ID" value="RRS02966.1"/>
    <property type="molecule type" value="Genomic_DNA"/>
</dbReference>